<feature type="region of interest" description="Disordered" evidence="1">
    <location>
        <begin position="549"/>
        <end position="583"/>
    </location>
</feature>
<name>A0A9W8NXU0_9AGAR</name>
<evidence type="ECO:0000313" key="2">
    <source>
        <dbReference type="EMBL" id="KAJ3742914.1"/>
    </source>
</evidence>
<feature type="compositionally biased region" description="Basic residues" evidence="1">
    <location>
        <begin position="79"/>
        <end position="90"/>
    </location>
</feature>
<organism evidence="2 3">
    <name type="scientific">Lentinula detonsa</name>
    <dbReference type="NCBI Taxonomy" id="2804962"/>
    <lineage>
        <taxon>Eukaryota</taxon>
        <taxon>Fungi</taxon>
        <taxon>Dikarya</taxon>
        <taxon>Basidiomycota</taxon>
        <taxon>Agaricomycotina</taxon>
        <taxon>Agaricomycetes</taxon>
        <taxon>Agaricomycetidae</taxon>
        <taxon>Agaricales</taxon>
        <taxon>Marasmiineae</taxon>
        <taxon>Omphalotaceae</taxon>
        <taxon>Lentinula</taxon>
    </lineage>
</organism>
<gene>
    <name evidence="2" type="ORF">DFH05DRAFT_1264851</name>
</gene>
<reference evidence="2 3" key="1">
    <citation type="journal article" date="2023" name="Proc. Natl. Acad. Sci. U.S.A.">
        <title>A global phylogenomic analysis of the shiitake genus Lentinula.</title>
        <authorList>
            <person name="Sierra-Patev S."/>
            <person name="Min B."/>
            <person name="Naranjo-Ortiz M."/>
            <person name="Looney B."/>
            <person name="Konkel Z."/>
            <person name="Slot J.C."/>
            <person name="Sakamoto Y."/>
            <person name="Steenwyk J.L."/>
            <person name="Rokas A."/>
            <person name="Carro J."/>
            <person name="Camarero S."/>
            <person name="Ferreira P."/>
            <person name="Molpeceres G."/>
            <person name="Ruiz-Duenas F.J."/>
            <person name="Serrano A."/>
            <person name="Henrissat B."/>
            <person name="Drula E."/>
            <person name="Hughes K.W."/>
            <person name="Mata J.L."/>
            <person name="Ishikawa N.K."/>
            <person name="Vargas-Isla R."/>
            <person name="Ushijima S."/>
            <person name="Smith C.A."/>
            <person name="Donoghue J."/>
            <person name="Ahrendt S."/>
            <person name="Andreopoulos W."/>
            <person name="He G."/>
            <person name="LaButti K."/>
            <person name="Lipzen A."/>
            <person name="Ng V."/>
            <person name="Riley R."/>
            <person name="Sandor L."/>
            <person name="Barry K."/>
            <person name="Martinez A.T."/>
            <person name="Xiao Y."/>
            <person name="Gibbons J.G."/>
            <person name="Terashima K."/>
            <person name="Grigoriev I.V."/>
            <person name="Hibbett D."/>
        </authorList>
    </citation>
    <scope>NUCLEOTIDE SEQUENCE [LARGE SCALE GENOMIC DNA]</scope>
    <source>
        <strain evidence="2 3">TFB7810</strain>
    </source>
</reference>
<comment type="caution">
    <text evidence="2">The sequence shown here is derived from an EMBL/GenBank/DDBJ whole genome shotgun (WGS) entry which is preliminary data.</text>
</comment>
<evidence type="ECO:0000313" key="3">
    <source>
        <dbReference type="Proteomes" id="UP001142393"/>
    </source>
</evidence>
<feature type="compositionally biased region" description="Polar residues" evidence="1">
    <location>
        <begin position="64"/>
        <end position="73"/>
    </location>
</feature>
<feature type="region of interest" description="Disordered" evidence="1">
    <location>
        <begin position="64"/>
        <end position="95"/>
    </location>
</feature>
<feature type="region of interest" description="Disordered" evidence="1">
    <location>
        <begin position="27"/>
        <end position="48"/>
    </location>
</feature>
<dbReference type="Proteomes" id="UP001142393">
    <property type="component" value="Unassembled WGS sequence"/>
</dbReference>
<feature type="compositionally biased region" description="Low complexity" evidence="1">
    <location>
        <begin position="549"/>
        <end position="562"/>
    </location>
</feature>
<sequence>MSHQHHLEDQSHANVWLGNPSSVPAYPAVLSHPQPHYENQPSTPAATMIPIPVADPAVLLSDQQQEPVTNTPHSEVKQKKPNTKASRRRPQPIGKNLRVIKSKTSPSLEIYQFEWQSEVANVDQGSTSFAHETMEQQTGSQNHFHAVQPVIQQNTNWLSEQFQYPVQDWNVLDPQSQQSLSQSPQVWHQTQLMYPLITQGGQPQGMAPQDLVQPQNQFIADDQHQAAQFAYSAQGYQLKQTAKRWGHTRIMAAYQRYLAQRAVHPSQQLSIPAQPTDSWVHPQRYHPYQHSSMSPTIYQAPRPPTHQDQMSSGMNVLLPPLDHCQPSYQSSGTSSSSSCHASASASMTPVWNEKYSPSPNHCGTTFDAQNFQIPPAQHRWDQFQAQSLEAHQQQHDLRGLGYATSELACDSYHSQAIQHSTAKETANVEDRNGQAFDNENVGDDGSLFGDDNDGRGLALPGITNVQVNLLHNQLALPGSTNTTVLIPAANDSICADGVVKDDFLFVAESSEPPAPIAPVPQGIPRTAYTAPVAEDFDLEAELQKAYDSLSSPSASPAVLPASNPVRGDKGKSRKRDSAKKTTQIEFQSNDDPILDRFSRALLQFQDPHSAWVHSSAVSFEPPKQSRQCKLVKIPDCPPGVVCCLPPLQYTHNEQGQVVNVIEEVTTETTSICSKRKICSFAIDTATPSDVELHFYFHRVAMENSMRAAHAAGVPSAYQCMWHYDERDKTEFQMQARGFRRGILCHEVSFSDNTFNTYNDLAQHWNIHAAHKLLRRFCPIPRCMELVSSEGGIRLAEHLGQCHRGYIFESYCL</sequence>
<dbReference type="AlphaFoldDB" id="A0A9W8NXU0"/>
<accession>A0A9W8NXU0</accession>
<dbReference type="EMBL" id="JANVFU010000009">
    <property type="protein sequence ID" value="KAJ3742914.1"/>
    <property type="molecule type" value="Genomic_DNA"/>
</dbReference>
<evidence type="ECO:0000256" key="1">
    <source>
        <dbReference type="SAM" id="MobiDB-lite"/>
    </source>
</evidence>
<keyword evidence="3" id="KW-1185">Reference proteome</keyword>
<protein>
    <submittedName>
        <fullName evidence="2">Uncharacterized protein</fullName>
    </submittedName>
</protein>
<proteinExistence type="predicted"/>